<keyword evidence="7" id="KW-1185">Reference proteome</keyword>
<evidence type="ECO:0000256" key="3">
    <source>
        <dbReference type="ARBA" id="ARBA00022777"/>
    </source>
</evidence>
<feature type="domain" description="Carbohydrate kinase FGGY N-terminal" evidence="4">
    <location>
        <begin position="8"/>
        <end position="128"/>
    </location>
</feature>
<sequence>MRKKDMQYFICVDIGTTTIRVCVYCEQKCKLIFSKAEKVELLCPKRDRAEIDPEKLWDQFVGLIKSAVEILPKSCRDTEHVTMGICCQRNSFITWNKETLEMCHPIITWKDSRAKDVCATWNSSISVKGLNIVGWLVYFITRSQRFKAAKIFKFLDAMVSHRFMVTLDENKTMRQLLDQGMLGFGCLDTWLINRLTNGRIIVTEPSNASSTGLFDPFLGNWGTSILRLIGFPIDVLPELVNTAQVIAVTEPEIFGFPIRIGACLGDSQAAAFGCGMYPLVGWKINDNTTFFVEGRCNNTAASIQFAQVMGLIDNVDTASDIAFGTPPEPGLCFISAFNGVQTPVDNDNACSAFIGFHPNTSKAQMLRAVLESIAFRVYQIWQGMKEGIPMGSTPLIRLCGGVSQNDFICQQIAHLMCVKVDRVCDSQFTGARGAALLCGITKGVWTIDTIEELIQIDSTFYPDKEMSDELVKRYDLWIRAQGRCLNFYN</sequence>
<dbReference type="GO" id="GO:0006071">
    <property type="term" value="P:glycerol metabolic process"/>
    <property type="evidence" value="ECO:0007669"/>
    <property type="project" value="TreeGrafter"/>
</dbReference>
<evidence type="ECO:0000313" key="6">
    <source>
        <dbReference type="EMBL" id="KAI1716418.1"/>
    </source>
</evidence>
<dbReference type="InterPro" id="IPR018484">
    <property type="entry name" value="FGGY_N"/>
</dbReference>
<dbReference type="InterPro" id="IPR043129">
    <property type="entry name" value="ATPase_NBD"/>
</dbReference>
<keyword evidence="3 6" id="KW-0418">Kinase</keyword>
<dbReference type="GO" id="GO:0005739">
    <property type="term" value="C:mitochondrion"/>
    <property type="evidence" value="ECO:0007669"/>
    <property type="project" value="TreeGrafter"/>
</dbReference>
<dbReference type="Pfam" id="PF00370">
    <property type="entry name" value="FGGY_N"/>
    <property type="match status" value="2"/>
</dbReference>
<dbReference type="InterPro" id="IPR018485">
    <property type="entry name" value="FGGY_C"/>
</dbReference>
<dbReference type="GO" id="GO:0016301">
    <property type="term" value="F:kinase activity"/>
    <property type="evidence" value="ECO:0007669"/>
    <property type="project" value="UniProtKB-KW"/>
</dbReference>
<dbReference type="GO" id="GO:0046167">
    <property type="term" value="P:glycerol-3-phosphate biosynthetic process"/>
    <property type="evidence" value="ECO:0007669"/>
    <property type="project" value="TreeGrafter"/>
</dbReference>
<dbReference type="PANTHER" id="PTHR10196:SF68">
    <property type="entry name" value="GLYCEROL KINASE 5-RELATED"/>
    <property type="match status" value="1"/>
</dbReference>
<dbReference type="SUPFAM" id="SSF53067">
    <property type="entry name" value="Actin-like ATPase domain"/>
    <property type="match status" value="2"/>
</dbReference>
<feature type="domain" description="Carbohydrate kinase FGGY C-terminal" evidence="5">
    <location>
        <begin position="290"/>
        <end position="440"/>
    </location>
</feature>
<feature type="domain" description="Carbohydrate kinase FGGY N-terminal" evidence="4">
    <location>
        <begin position="183"/>
        <end position="273"/>
    </location>
</feature>
<organism evidence="6 7">
    <name type="scientific">Ditylenchus destructor</name>
    <dbReference type="NCBI Taxonomy" id="166010"/>
    <lineage>
        <taxon>Eukaryota</taxon>
        <taxon>Metazoa</taxon>
        <taxon>Ecdysozoa</taxon>
        <taxon>Nematoda</taxon>
        <taxon>Chromadorea</taxon>
        <taxon>Rhabditida</taxon>
        <taxon>Tylenchina</taxon>
        <taxon>Tylenchomorpha</taxon>
        <taxon>Sphaerularioidea</taxon>
        <taxon>Anguinidae</taxon>
        <taxon>Anguininae</taxon>
        <taxon>Ditylenchus</taxon>
    </lineage>
</organism>
<accession>A0AAD4R8E4</accession>
<dbReference type="EMBL" id="JAKKPZ010000010">
    <property type="protein sequence ID" value="KAI1716418.1"/>
    <property type="molecule type" value="Genomic_DNA"/>
</dbReference>
<dbReference type="GO" id="GO:0006641">
    <property type="term" value="P:triglyceride metabolic process"/>
    <property type="evidence" value="ECO:0007669"/>
    <property type="project" value="TreeGrafter"/>
</dbReference>
<dbReference type="Proteomes" id="UP001201812">
    <property type="component" value="Unassembled WGS sequence"/>
</dbReference>
<evidence type="ECO:0000256" key="1">
    <source>
        <dbReference type="ARBA" id="ARBA00009156"/>
    </source>
</evidence>
<name>A0AAD4R8E4_9BILA</name>
<evidence type="ECO:0000313" key="7">
    <source>
        <dbReference type="Proteomes" id="UP001201812"/>
    </source>
</evidence>
<comment type="similarity">
    <text evidence="1">Belongs to the FGGY kinase family.</text>
</comment>
<dbReference type="FunFam" id="3.30.420.40:FF:000102">
    <property type="entry name" value="Putative glycerol kinase 5"/>
    <property type="match status" value="1"/>
</dbReference>
<comment type="caution">
    <text evidence="6">The sequence shown here is derived from an EMBL/GenBank/DDBJ whole genome shotgun (WGS) entry which is preliminary data.</text>
</comment>
<dbReference type="PIRSF" id="PIRSF000538">
    <property type="entry name" value="GlpK"/>
    <property type="match status" value="1"/>
</dbReference>
<proteinExistence type="inferred from homology"/>
<dbReference type="Pfam" id="PF02782">
    <property type="entry name" value="FGGY_C"/>
    <property type="match status" value="1"/>
</dbReference>
<dbReference type="Gene3D" id="3.30.420.40">
    <property type="match status" value="2"/>
</dbReference>
<evidence type="ECO:0000256" key="2">
    <source>
        <dbReference type="ARBA" id="ARBA00022679"/>
    </source>
</evidence>
<reference evidence="6" key="1">
    <citation type="submission" date="2022-01" db="EMBL/GenBank/DDBJ databases">
        <title>Genome Sequence Resource for Two Populations of Ditylenchus destructor, the Migratory Endoparasitic Phytonematode.</title>
        <authorList>
            <person name="Zhang H."/>
            <person name="Lin R."/>
            <person name="Xie B."/>
        </authorList>
    </citation>
    <scope>NUCLEOTIDE SEQUENCE</scope>
    <source>
        <strain evidence="6">BazhouSP</strain>
    </source>
</reference>
<evidence type="ECO:0000259" key="4">
    <source>
        <dbReference type="Pfam" id="PF00370"/>
    </source>
</evidence>
<dbReference type="InterPro" id="IPR000577">
    <property type="entry name" value="Carb_kinase_FGGY"/>
</dbReference>
<dbReference type="AlphaFoldDB" id="A0AAD4R8E4"/>
<protein>
    <submittedName>
        <fullName evidence="6">Glycerol kinase 5</fullName>
    </submittedName>
</protein>
<keyword evidence="2" id="KW-0808">Transferase</keyword>
<evidence type="ECO:0000259" key="5">
    <source>
        <dbReference type="Pfam" id="PF02782"/>
    </source>
</evidence>
<gene>
    <name evidence="6" type="ORF">DdX_07468</name>
</gene>
<dbReference type="PANTHER" id="PTHR10196">
    <property type="entry name" value="SUGAR KINASE"/>
    <property type="match status" value="1"/>
</dbReference>